<dbReference type="EMBL" id="LDRK01000015">
    <property type="protein sequence ID" value="KTR86771.1"/>
    <property type="molecule type" value="Genomic_DNA"/>
</dbReference>
<keyword evidence="2" id="KW-1185">Reference proteome</keyword>
<gene>
    <name evidence="1" type="ORF">NS354_03270</name>
</gene>
<evidence type="ECO:0000313" key="1">
    <source>
        <dbReference type="EMBL" id="KTR86771.1"/>
    </source>
</evidence>
<evidence type="ECO:0000313" key="2">
    <source>
        <dbReference type="Proteomes" id="UP000070810"/>
    </source>
</evidence>
<name>A0A147EQE5_9MICO</name>
<reference evidence="1 2" key="1">
    <citation type="journal article" date="2016" name="Front. Microbiol.">
        <title>Genomic Resource of Rice Seed Associated Bacteria.</title>
        <authorList>
            <person name="Midha S."/>
            <person name="Bansal K."/>
            <person name="Sharma S."/>
            <person name="Kumar N."/>
            <person name="Patil P.P."/>
            <person name="Chaudhry V."/>
            <person name="Patil P.B."/>
        </authorList>
    </citation>
    <scope>NUCLEOTIDE SEQUENCE [LARGE SCALE GENOMIC DNA]</scope>
    <source>
        <strain evidence="1 2">NS354</strain>
    </source>
</reference>
<comment type="caution">
    <text evidence="1">The sequence shown here is derived from an EMBL/GenBank/DDBJ whole genome shotgun (WGS) entry which is preliminary data.</text>
</comment>
<proteinExistence type="predicted"/>
<accession>A0A147EQE5</accession>
<sequence length="85" mass="8394">MFDCASTAITVPAAPSTTTASAAVTPQTQAPRPRGSCSCDSCGPGAACASGCVTVVSSVRRRGGSAPLGFRSDFGPKGCRVSLAR</sequence>
<organism evidence="1 2">
    <name type="scientific">Leucobacter chromiiresistens</name>
    <dbReference type="NCBI Taxonomy" id="1079994"/>
    <lineage>
        <taxon>Bacteria</taxon>
        <taxon>Bacillati</taxon>
        <taxon>Actinomycetota</taxon>
        <taxon>Actinomycetes</taxon>
        <taxon>Micrococcales</taxon>
        <taxon>Microbacteriaceae</taxon>
        <taxon>Leucobacter</taxon>
    </lineage>
</organism>
<dbReference type="AlphaFoldDB" id="A0A147EQE5"/>
<protein>
    <submittedName>
        <fullName evidence="1">Uncharacterized protein</fullName>
    </submittedName>
</protein>
<dbReference type="Proteomes" id="UP000070810">
    <property type="component" value="Unassembled WGS sequence"/>
</dbReference>